<organism evidence="6 7">
    <name type="scientific">Paramuricea clavata</name>
    <name type="common">Red gorgonian</name>
    <name type="synonym">Violescent sea-whip</name>
    <dbReference type="NCBI Taxonomy" id="317549"/>
    <lineage>
        <taxon>Eukaryota</taxon>
        <taxon>Metazoa</taxon>
        <taxon>Cnidaria</taxon>
        <taxon>Anthozoa</taxon>
        <taxon>Octocorallia</taxon>
        <taxon>Malacalcyonacea</taxon>
        <taxon>Plexauridae</taxon>
        <taxon>Paramuricea</taxon>
    </lineage>
</organism>
<keyword evidence="3" id="KW-0677">Repeat</keyword>
<dbReference type="InterPro" id="IPR000008">
    <property type="entry name" value="C2_dom"/>
</dbReference>
<dbReference type="InterPro" id="IPR037721">
    <property type="entry name" value="Ferlin"/>
</dbReference>
<dbReference type="PROSITE" id="PS50004">
    <property type="entry name" value="C2"/>
    <property type="match status" value="1"/>
</dbReference>
<evidence type="ECO:0000256" key="3">
    <source>
        <dbReference type="ARBA" id="ARBA00022737"/>
    </source>
</evidence>
<keyword evidence="2" id="KW-0812">Transmembrane</keyword>
<dbReference type="Pfam" id="PF16165">
    <property type="entry name" value="Ferlin_C"/>
    <property type="match status" value="1"/>
</dbReference>
<dbReference type="InterPro" id="IPR037725">
    <property type="entry name" value="C2F_Ferlin"/>
</dbReference>
<evidence type="ECO:0000313" key="7">
    <source>
        <dbReference type="Proteomes" id="UP001152795"/>
    </source>
</evidence>
<gene>
    <name evidence="6" type="ORF">PACLA_8A057822</name>
</gene>
<dbReference type="InterPro" id="IPR032362">
    <property type="entry name" value="Ferlin_C"/>
</dbReference>
<evidence type="ECO:0000256" key="4">
    <source>
        <dbReference type="ARBA" id="ARBA00022989"/>
    </source>
</evidence>
<reference evidence="6" key="1">
    <citation type="submission" date="2020-04" db="EMBL/GenBank/DDBJ databases">
        <authorList>
            <person name="Alioto T."/>
            <person name="Alioto T."/>
            <person name="Gomez Garrido J."/>
        </authorList>
    </citation>
    <scope>NUCLEOTIDE SEQUENCE</scope>
    <source>
        <strain evidence="6">A484AB</strain>
    </source>
</reference>
<comment type="caution">
    <text evidence="6">The sequence shown here is derived from an EMBL/GenBank/DDBJ whole genome shotgun (WGS) entry which is preliminary data.</text>
</comment>
<dbReference type="InterPro" id="IPR035892">
    <property type="entry name" value="C2_domain_sf"/>
</dbReference>
<dbReference type="PANTHER" id="PTHR12546:SF33">
    <property type="entry name" value="SPERM VESICLE FUSION PROTEIN FER-1"/>
    <property type="match status" value="1"/>
</dbReference>
<dbReference type="EMBL" id="CACRXK020002354">
    <property type="protein sequence ID" value="CAB3993919.1"/>
    <property type="molecule type" value="Genomic_DNA"/>
</dbReference>
<accession>A0A7D9DUR9</accession>
<evidence type="ECO:0000256" key="2">
    <source>
        <dbReference type="ARBA" id="ARBA00022692"/>
    </source>
</evidence>
<dbReference type="Pfam" id="PF00168">
    <property type="entry name" value="C2"/>
    <property type="match status" value="2"/>
</dbReference>
<dbReference type="GO" id="GO:0007009">
    <property type="term" value="P:plasma membrane organization"/>
    <property type="evidence" value="ECO:0007669"/>
    <property type="project" value="TreeGrafter"/>
</dbReference>
<dbReference type="OrthoDB" id="5987665at2759"/>
<evidence type="ECO:0000256" key="1">
    <source>
        <dbReference type="ARBA" id="ARBA00004167"/>
    </source>
</evidence>
<dbReference type="AlphaFoldDB" id="A0A7D9DUR9"/>
<dbReference type="PANTHER" id="PTHR12546">
    <property type="entry name" value="FER-1-LIKE"/>
    <property type="match status" value="1"/>
</dbReference>
<evidence type="ECO:0000313" key="6">
    <source>
        <dbReference type="EMBL" id="CAB3993919.1"/>
    </source>
</evidence>
<evidence type="ECO:0000256" key="5">
    <source>
        <dbReference type="ARBA" id="ARBA00023136"/>
    </source>
</evidence>
<sequence>DGIILHQHLGATRERLALHVLNSFGEIVPEHVETRPLYTAIQPDMEQGKLQLFVDIFPKHIGAPNDPVDIGPRVAAKYELRVIVWNTSDVYLEESNLVGEQMSDIYVKCWIAGIEDKLKTDTHYRSLNGEGNFNWRMLFPFDYLEAEKIMVVKKKLHFWSLDTTEERLPPRLVIQVWDNDTFNPDDFIGSVDLPLDQLPSPFSKPNKIKDINCLEGRKVVSLFDLKQTYGWWPVFGEIETKGKKDPALMGKVELTMELLSEQETLEKPTANARDEPNSYPTLPEPKRPATSFFFLTSPWKSFKFIIWKNFKWYIIGAILLLLLIGIIALFLYSMPGYTVKKIFNV</sequence>
<dbReference type="GO" id="GO:0016020">
    <property type="term" value="C:membrane"/>
    <property type="evidence" value="ECO:0007669"/>
    <property type="project" value="UniProtKB-SubCell"/>
</dbReference>
<dbReference type="Gene3D" id="2.60.40.150">
    <property type="entry name" value="C2 domain"/>
    <property type="match status" value="1"/>
</dbReference>
<keyword evidence="7" id="KW-1185">Reference proteome</keyword>
<comment type="subcellular location">
    <subcellularLocation>
        <location evidence="1">Membrane</location>
        <topology evidence="1">Single-pass membrane protein</topology>
    </subcellularLocation>
</comment>
<keyword evidence="5" id="KW-0472">Membrane</keyword>
<protein>
    <submittedName>
        <fullName evidence="6">Myoferlin-like isoform X3</fullName>
    </submittedName>
</protein>
<dbReference type="Proteomes" id="UP001152795">
    <property type="component" value="Unassembled WGS sequence"/>
</dbReference>
<dbReference type="GO" id="GO:0061025">
    <property type="term" value="P:membrane fusion"/>
    <property type="evidence" value="ECO:0007669"/>
    <property type="project" value="TreeGrafter"/>
</dbReference>
<dbReference type="CDD" id="cd08374">
    <property type="entry name" value="C2F_Ferlin"/>
    <property type="match status" value="1"/>
</dbReference>
<dbReference type="SUPFAM" id="SSF49562">
    <property type="entry name" value="C2 domain (Calcium/lipid-binding domain, CaLB)"/>
    <property type="match status" value="1"/>
</dbReference>
<feature type="non-terminal residue" evidence="6">
    <location>
        <position position="1"/>
    </location>
</feature>
<name>A0A7D9DUR9_PARCT</name>
<proteinExistence type="predicted"/>
<keyword evidence="4" id="KW-1133">Transmembrane helix</keyword>